<evidence type="ECO:0000313" key="14">
    <source>
        <dbReference type="Proteomes" id="UP000175691"/>
    </source>
</evidence>
<dbReference type="GO" id="GO:0033971">
    <property type="term" value="F:hydroxyisourate hydrolase activity"/>
    <property type="evidence" value="ECO:0007669"/>
    <property type="project" value="UniProtKB-EC"/>
</dbReference>
<sequence length="107" mass="11659">MISLSSHVLDTTSGKPASALPLTLTFPDGTTAEGKTDDDGRCKTWGDVSFTAGTYQLRFHCEAYLLAQHGDSFYPFVDITFVMTEDGGHYHVPLLISPFGFSSYRGS</sequence>
<dbReference type="STRING" id="1656094.BFC18_03745"/>
<proteinExistence type="inferred from homology"/>
<feature type="compositionally biased region" description="Polar residues" evidence="11">
    <location>
        <begin position="1"/>
        <end position="15"/>
    </location>
</feature>
<dbReference type="NCBIfam" id="TIGR02962">
    <property type="entry name" value="hdxy_isourate"/>
    <property type="match status" value="1"/>
</dbReference>
<keyword evidence="7 10" id="KW-0659">Purine metabolism</keyword>
<dbReference type="Proteomes" id="UP000175691">
    <property type="component" value="Unassembled WGS sequence"/>
</dbReference>
<comment type="function">
    <text evidence="2">Catalyzes the hydrolysis of 5-hydroxyisourate (HIU) to 2-oxo-4-hydroxy-4-carboxy-5-ureidoimidazoline (OHCU).</text>
</comment>
<dbReference type="PROSITE" id="PS00769">
    <property type="entry name" value="TRANSTHYRETIN_2"/>
    <property type="match status" value="1"/>
</dbReference>
<comment type="similarity">
    <text evidence="3 10">Belongs to the transthyretin family. 5-hydroxyisourate hydrolase subfamily.</text>
</comment>
<evidence type="ECO:0000256" key="9">
    <source>
        <dbReference type="PIRSR" id="PIRSR600895-51"/>
    </source>
</evidence>
<evidence type="ECO:0000256" key="11">
    <source>
        <dbReference type="SAM" id="MobiDB-lite"/>
    </source>
</evidence>
<keyword evidence="8 10" id="KW-0378">Hydrolase</keyword>
<comment type="catalytic activity">
    <reaction evidence="1 10">
        <text>5-hydroxyisourate + H2O = 5-hydroxy-2-oxo-4-ureido-2,5-dihydro-1H-imidazole-5-carboxylate + H(+)</text>
        <dbReference type="Rhea" id="RHEA:23736"/>
        <dbReference type="ChEBI" id="CHEBI:15377"/>
        <dbReference type="ChEBI" id="CHEBI:15378"/>
        <dbReference type="ChEBI" id="CHEBI:18072"/>
        <dbReference type="ChEBI" id="CHEBI:58639"/>
        <dbReference type="EC" id="3.5.2.17"/>
    </reaction>
</comment>
<evidence type="ECO:0000256" key="10">
    <source>
        <dbReference type="RuleBase" id="RU361270"/>
    </source>
</evidence>
<feature type="domain" description="Transthyretin/hydroxyisourate hydrolase" evidence="12">
    <location>
        <begin position="4"/>
        <end position="106"/>
    </location>
</feature>
<evidence type="ECO:0000256" key="7">
    <source>
        <dbReference type="ARBA" id="ARBA00022631"/>
    </source>
</evidence>
<comment type="caution">
    <text evidence="13">The sequence shown here is derived from an EMBL/GenBank/DDBJ whole genome shotgun (WGS) entry which is preliminary data.</text>
</comment>
<gene>
    <name evidence="13" type="ORF">BFC18_03745</name>
</gene>
<feature type="binding site" evidence="9">
    <location>
        <position position="104"/>
    </location>
    <ligand>
        <name>substrate</name>
    </ligand>
</feature>
<evidence type="ECO:0000256" key="1">
    <source>
        <dbReference type="ARBA" id="ARBA00001043"/>
    </source>
</evidence>
<dbReference type="InterPro" id="IPR000895">
    <property type="entry name" value="Transthyretin/HIU_hydrolase"/>
</dbReference>
<dbReference type="InterPro" id="IPR023419">
    <property type="entry name" value="Transthyretin_CS"/>
</dbReference>
<dbReference type="RefSeq" id="WP_070123601.1">
    <property type="nucleotide sequence ID" value="NZ_MDHN01000005.1"/>
</dbReference>
<evidence type="ECO:0000256" key="5">
    <source>
        <dbReference type="ARBA" id="ARBA00012609"/>
    </source>
</evidence>
<reference evidence="13 14" key="1">
    <citation type="submission" date="2016-08" db="EMBL/GenBank/DDBJ databases">
        <authorList>
            <person name="Seilhamer J.J."/>
        </authorList>
    </citation>
    <scope>NUCLEOTIDE SEQUENCE [LARGE SCALE GENOMIC DNA]</scope>
    <source>
        <strain evidence="13 14">KCTC 42603</strain>
    </source>
</reference>
<evidence type="ECO:0000259" key="12">
    <source>
        <dbReference type="Pfam" id="PF00576"/>
    </source>
</evidence>
<comment type="subunit">
    <text evidence="4 10">Homotetramer.</text>
</comment>
<feature type="binding site" evidence="9">
    <location>
        <position position="41"/>
    </location>
    <ligand>
        <name>substrate</name>
    </ligand>
</feature>
<dbReference type="SUPFAM" id="SSF49472">
    <property type="entry name" value="Transthyretin (synonym: prealbumin)"/>
    <property type="match status" value="1"/>
</dbReference>
<evidence type="ECO:0000256" key="3">
    <source>
        <dbReference type="ARBA" id="ARBA00009850"/>
    </source>
</evidence>
<feature type="binding site" evidence="9">
    <location>
        <position position="7"/>
    </location>
    <ligand>
        <name>substrate</name>
    </ligand>
</feature>
<accession>A0A1E7ZFR8</accession>
<dbReference type="InterPro" id="IPR014306">
    <property type="entry name" value="Hydroxyisourate_hydrolase"/>
</dbReference>
<evidence type="ECO:0000256" key="4">
    <source>
        <dbReference type="ARBA" id="ARBA00011881"/>
    </source>
</evidence>
<dbReference type="PANTHER" id="PTHR10395">
    <property type="entry name" value="URICASE AND TRANSTHYRETIN-RELATED"/>
    <property type="match status" value="1"/>
</dbReference>
<organism evidence="13 14">
    <name type="scientific">Alteromonas confluentis</name>
    <dbReference type="NCBI Taxonomy" id="1656094"/>
    <lineage>
        <taxon>Bacteria</taxon>
        <taxon>Pseudomonadati</taxon>
        <taxon>Pseudomonadota</taxon>
        <taxon>Gammaproteobacteria</taxon>
        <taxon>Alteromonadales</taxon>
        <taxon>Alteromonadaceae</taxon>
        <taxon>Alteromonas/Salinimonas group</taxon>
        <taxon>Alteromonas</taxon>
    </lineage>
</organism>
<dbReference type="PANTHER" id="PTHR10395:SF7">
    <property type="entry name" value="5-HYDROXYISOURATE HYDROLASE"/>
    <property type="match status" value="1"/>
</dbReference>
<dbReference type="InterPro" id="IPR023416">
    <property type="entry name" value="Transthyretin/HIU_hydrolase_d"/>
</dbReference>
<dbReference type="PRINTS" id="PR00189">
    <property type="entry name" value="TRNSTHYRETIN"/>
</dbReference>
<protein>
    <recommendedName>
        <fullName evidence="6 10">5-hydroxyisourate hydrolase</fullName>
        <shortName evidence="10">HIU hydrolase</shortName>
        <shortName evidence="10">HIUHase</shortName>
        <ecNumber evidence="5 10">3.5.2.17</ecNumber>
    </recommendedName>
</protein>
<dbReference type="AlphaFoldDB" id="A0A1E7ZFR8"/>
<dbReference type="Gene3D" id="2.60.40.180">
    <property type="entry name" value="Transthyretin/hydroxyisourate hydrolase domain"/>
    <property type="match status" value="1"/>
</dbReference>
<feature type="region of interest" description="Disordered" evidence="11">
    <location>
        <begin position="1"/>
        <end position="20"/>
    </location>
</feature>
<evidence type="ECO:0000256" key="2">
    <source>
        <dbReference type="ARBA" id="ARBA00002704"/>
    </source>
</evidence>
<evidence type="ECO:0000256" key="6">
    <source>
        <dbReference type="ARBA" id="ARBA00017539"/>
    </source>
</evidence>
<evidence type="ECO:0000313" key="13">
    <source>
        <dbReference type="EMBL" id="OFC72375.1"/>
    </source>
</evidence>
<evidence type="ECO:0000256" key="8">
    <source>
        <dbReference type="ARBA" id="ARBA00022801"/>
    </source>
</evidence>
<name>A0A1E7ZFR8_9ALTE</name>
<dbReference type="EMBL" id="MDHN01000005">
    <property type="protein sequence ID" value="OFC72375.1"/>
    <property type="molecule type" value="Genomic_DNA"/>
</dbReference>
<dbReference type="GO" id="GO:0006144">
    <property type="term" value="P:purine nucleobase metabolic process"/>
    <property type="evidence" value="ECO:0007669"/>
    <property type="project" value="UniProtKB-KW"/>
</dbReference>
<dbReference type="CDD" id="cd05822">
    <property type="entry name" value="TLP_HIUase"/>
    <property type="match status" value="1"/>
</dbReference>
<dbReference type="InterPro" id="IPR036817">
    <property type="entry name" value="Transthyretin/HIU_hydrolase_sf"/>
</dbReference>
<keyword evidence="14" id="KW-1185">Reference proteome</keyword>
<dbReference type="EC" id="3.5.2.17" evidence="5 10"/>
<dbReference type="OrthoDB" id="9792386at2"/>
<dbReference type="Pfam" id="PF00576">
    <property type="entry name" value="Transthyretin"/>
    <property type="match status" value="1"/>
</dbReference>